<evidence type="ECO:0000313" key="2">
    <source>
        <dbReference type="EMBL" id="EFZ08837.1"/>
    </source>
</evidence>
<evidence type="ECO:0000313" key="3">
    <source>
        <dbReference type="Proteomes" id="UP000003971"/>
    </source>
</evidence>
<evidence type="ECO:0000256" key="1">
    <source>
        <dbReference type="SAM" id="Coils"/>
    </source>
</evidence>
<proteinExistence type="predicted"/>
<dbReference type="Pfam" id="PF06717">
    <property type="entry name" value="DUF1202"/>
    <property type="match status" value="1"/>
</dbReference>
<name>A0AAJ8WY37_SALET</name>
<dbReference type="PROSITE" id="PS51257">
    <property type="entry name" value="PROKAR_LIPOPROTEIN"/>
    <property type="match status" value="1"/>
</dbReference>
<dbReference type="Proteomes" id="UP000003971">
    <property type="component" value="Chromosome"/>
</dbReference>
<reference evidence="2 3" key="1">
    <citation type="journal article" date="2011" name="J. Bacteriol.">
        <title>Genome sequences of Salmonella enterica serovar typhimurium, Choleraesuis, Dublin, and Gallinarum strains of well- defined virulence in food-producing animals.</title>
        <authorList>
            <person name="Richardson E.J."/>
            <person name="Limaye B."/>
            <person name="Inamdar H."/>
            <person name="Datta A."/>
            <person name="Manjari K.S."/>
            <person name="Pullinger G.D."/>
            <person name="Thomson N.R."/>
            <person name="Joshi R.R."/>
            <person name="Watson M."/>
            <person name="Stevens M.P."/>
        </authorList>
    </citation>
    <scope>NUCLEOTIDE SEQUENCE [LARGE SCALE GENOMIC DNA]</scope>
    <source>
        <strain evidence="2">A50</strain>
    </source>
</reference>
<dbReference type="InterPro" id="IPR009592">
    <property type="entry name" value="DUF1202"/>
</dbReference>
<organism evidence="2 3">
    <name type="scientific">Salmonella enterica subsp. enterica serovar Choleraesuis str. SCSA50</name>
    <dbReference type="NCBI Taxonomy" id="904139"/>
    <lineage>
        <taxon>Bacteria</taxon>
        <taxon>Pseudomonadati</taxon>
        <taxon>Pseudomonadota</taxon>
        <taxon>Gammaproteobacteria</taxon>
        <taxon>Enterobacterales</taxon>
        <taxon>Enterobacteriaceae</taxon>
        <taxon>Salmonella</taxon>
    </lineage>
</organism>
<keyword evidence="1" id="KW-0175">Coiled coil</keyword>
<accession>A0AAJ8WY37</accession>
<feature type="coiled-coil region" evidence="1">
    <location>
        <begin position="153"/>
        <end position="187"/>
    </location>
</feature>
<protein>
    <submittedName>
        <fullName evidence="2">Periplasmic protein</fullName>
    </submittedName>
</protein>
<dbReference type="AlphaFoldDB" id="A0AAJ8WY37"/>
<sequence>MNVMKGKFLCGLLVSLLISGCGDDNTPTEKVLKEQFSNQFHGRLILDSIDIKETSVDGNKRTYAADGLLSTGYDLYTPVASLTDYIVVQKSWDKGKDIKFSATLNSLGNKDTGWKTIFSSLQMSETPKGNPIPNVETDGKYIIMDGAGFDDKINAIKDEYARKKSKLNELNNDIAKVKTNILVINKEIDEYWGKGEDGKTQSRYFVQRDLNKELELFNKENAPYYFEKKYNAEVFDPAMKARREKLKNYRLSDFDDIRAEKRAVLEKHKEEYSVKYNEINEKIKAKMKVLDDGLQELIAKKRGLIQQQSTISDEIRNLDYQYKNWVNFMEELNKRK</sequence>
<dbReference type="EMBL" id="CM001062">
    <property type="protein sequence ID" value="EFZ08837.1"/>
    <property type="molecule type" value="Genomic_DNA"/>
</dbReference>
<gene>
    <name evidence="2" type="ORF">SCA50_4483</name>
</gene>